<reference evidence="2" key="1">
    <citation type="submission" date="2021-02" db="EMBL/GenBank/DDBJ databases">
        <title>Psilocybe cubensis genome.</title>
        <authorList>
            <person name="Mckernan K.J."/>
            <person name="Crawford S."/>
            <person name="Trippe A."/>
            <person name="Kane L.T."/>
            <person name="Mclaughlin S."/>
        </authorList>
    </citation>
    <scope>NUCLEOTIDE SEQUENCE [LARGE SCALE GENOMIC DNA]</scope>
    <source>
        <strain evidence="2">MGC-MH-2018</strain>
    </source>
</reference>
<proteinExistence type="predicted"/>
<keyword evidence="1" id="KW-0812">Transmembrane</keyword>
<feature type="transmembrane region" description="Helical" evidence="1">
    <location>
        <begin position="214"/>
        <end position="239"/>
    </location>
</feature>
<feature type="transmembrane region" description="Helical" evidence="1">
    <location>
        <begin position="53"/>
        <end position="71"/>
    </location>
</feature>
<dbReference type="AlphaFoldDB" id="A0A8H8CE37"/>
<keyword evidence="1" id="KW-0472">Membrane</keyword>
<protein>
    <submittedName>
        <fullName evidence="2">Uncharacterized protein</fullName>
    </submittedName>
</protein>
<feature type="transmembrane region" description="Helical" evidence="1">
    <location>
        <begin position="135"/>
        <end position="161"/>
    </location>
</feature>
<sequence>MGQHTGAVGIDTVTLVSLFVEAVLYGLLIVLTIASTVVLVRKSRLSRSSINKPMITASALMFIFGTVHIAADLQRLLDAFVRHVADHPGGAKGYLNQVNTPIYVLKSTVYGAQTLVGDAFIIYRLYLVWDGDKRIIIPLFISFLASTGVGIGAVHGFALAAPDAAIFLKDLQHWIVSFFSLTLCTNFVSTALIASRIWWIHHKTKALVSGRSILPAMVVIIESGAIYSACLIILLALYLSGSYTQYIVLDAVTQVIGVVFSLVILRVALGISSETKKTRTARMTTLAFGSGKNGEPSSVESEELPGTTVLRSYV</sequence>
<keyword evidence="1" id="KW-1133">Transmembrane helix</keyword>
<organism evidence="2">
    <name type="scientific">Psilocybe cubensis</name>
    <name type="common">Psychedelic mushroom</name>
    <name type="synonym">Stropharia cubensis</name>
    <dbReference type="NCBI Taxonomy" id="181762"/>
    <lineage>
        <taxon>Eukaryota</taxon>
        <taxon>Fungi</taxon>
        <taxon>Dikarya</taxon>
        <taxon>Basidiomycota</taxon>
        <taxon>Agaricomycotina</taxon>
        <taxon>Agaricomycetes</taxon>
        <taxon>Agaricomycetidae</taxon>
        <taxon>Agaricales</taxon>
        <taxon>Agaricineae</taxon>
        <taxon>Strophariaceae</taxon>
        <taxon>Psilocybe</taxon>
    </lineage>
</organism>
<comment type="caution">
    <text evidence="2">The sequence shown here is derived from an EMBL/GenBank/DDBJ whole genome shotgun (WGS) entry which is preliminary data.</text>
</comment>
<name>A0A8H8CE37_PSICU</name>
<evidence type="ECO:0000313" key="2">
    <source>
        <dbReference type="EMBL" id="KAG5162213.1"/>
    </source>
</evidence>
<feature type="transmembrane region" description="Helical" evidence="1">
    <location>
        <begin position="173"/>
        <end position="194"/>
    </location>
</feature>
<accession>A0A8H8CE37</accession>
<feature type="transmembrane region" description="Helical" evidence="1">
    <location>
        <begin position="22"/>
        <end position="41"/>
    </location>
</feature>
<feature type="transmembrane region" description="Helical" evidence="1">
    <location>
        <begin position="251"/>
        <end position="269"/>
    </location>
</feature>
<evidence type="ECO:0000256" key="1">
    <source>
        <dbReference type="SAM" id="Phobius"/>
    </source>
</evidence>
<dbReference type="EMBL" id="JAFIQS010000020">
    <property type="protein sequence ID" value="KAG5162213.1"/>
    <property type="molecule type" value="Genomic_DNA"/>
</dbReference>
<feature type="transmembrane region" description="Helical" evidence="1">
    <location>
        <begin position="102"/>
        <end position="123"/>
    </location>
</feature>
<gene>
    <name evidence="2" type="ORF">JR316_012876</name>
</gene>